<evidence type="ECO:0000313" key="2">
    <source>
        <dbReference type="EMBL" id="VEL38088.1"/>
    </source>
</evidence>
<keyword evidence="3" id="KW-1185">Reference proteome</keyword>
<organism evidence="2 3">
    <name type="scientific">Protopolystoma xenopodis</name>
    <dbReference type="NCBI Taxonomy" id="117903"/>
    <lineage>
        <taxon>Eukaryota</taxon>
        <taxon>Metazoa</taxon>
        <taxon>Spiralia</taxon>
        <taxon>Lophotrochozoa</taxon>
        <taxon>Platyhelminthes</taxon>
        <taxon>Monogenea</taxon>
        <taxon>Polyopisthocotylea</taxon>
        <taxon>Polystomatidea</taxon>
        <taxon>Polystomatidae</taxon>
        <taxon>Protopolystoma</taxon>
    </lineage>
</organism>
<reference evidence="2" key="1">
    <citation type="submission" date="2018-11" db="EMBL/GenBank/DDBJ databases">
        <authorList>
            <consortium name="Pathogen Informatics"/>
        </authorList>
    </citation>
    <scope>NUCLEOTIDE SEQUENCE</scope>
</reference>
<sequence>MLRSRPSASVPAQLLPRSGEEKQASTIRCSNSFPSPLSGPEAQHVGYPATPIEASFVCAQYYCVTPISVSFVYVNCMCV</sequence>
<dbReference type="AlphaFoldDB" id="A0A3S5C698"/>
<name>A0A3S5C698_9PLAT</name>
<gene>
    <name evidence="2" type="ORF">PXEA_LOCUS31528</name>
</gene>
<comment type="caution">
    <text evidence="2">The sequence shown here is derived from an EMBL/GenBank/DDBJ whole genome shotgun (WGS) entry which is preliminary data.</text>
</comment>
<proteinExistence type="predicted"/>
<dbReference type="Proteomes" id="UP000784294">
    <property type="component" value="Unassembled WGS sequence"/>
</dbReference>
<feature type="region of interest" description="Disordered" evidence="1">
    <location>
        <begin position="1"/>
        <end position="25"/>
    </location>
</feature>
<accession>A0A3S5C698</accession>
<dbReference type="EMBL" id="CAAALY010256857">
    <property type="protein sequence ID" value="VEL38088.1"/>
    <property type="molecule type" value="Genomic_DNA"/>
</dbReference>
<protein>
    <submittedName>
        <fullName evidence="2">Uncharacterized protein</fullName>
    </submittedName>
</protein>
<evidence type="ECO:0000313" key="3">
    <source>
        <dbReference type="Proteomes" id="UP000784294"/>
    </source>
</evidence>
<evidence type="ECO:0000256" key="1">
    <source>
        <dbReference type="SAM" id="MobiDB-lite"/>
    </source>
</evidence>